<dbReference type="Proteomes" id="UP000669179">
    <property type="component" value="Unassembled WGS sequence"/>
</dbReference>
<keyword evidence="3" id="KW-1185">Reference proteome</keyword>
<name>A0A939PLZ2_9ACTN</name>
<comment type="caution">
    <text evidence="2">The sequence shown here is derived from an EMBL/GenBank/DDBJ whole genome shotgun (WGS) entry which is preliminary data.</text>
</comment>
<evidence type="ECO:0000313" key="3">
    <source>
        <dbReference type="Proteomes" id="UP000669179"/>
    </source>
</evidence>
<dbReference type="EMBL" id="JAGEOJ010000034">
    <property type="protein sequence ID" value="MBO2455246.1"/>
    <property type="molecule type" value="Genomic_DNA"/>
</dbReference>
<reference evidence="2" key="1">
    <citation type="submission" date="2021-03" db="EMBL/GenBank/DDBJ databases">
        <authorList>
            <person name="Kanchanasin P."/>
            <person name="Saeng-In P."/>
            <person name="Phongsopitanun W."/>
            <person name="Yuki M."/>
            <person name="Kudo T."/>
            <person name="Ohkuma M."/>
            <person name="Tanasupawat S."/>
        </authorList>
    </citation>
    <scope>NUCLEOTIDE SEQUENCE</scope>
    <source>
        <strain evidence="2">GKU 128</strain>
    </source>
</reference>
<dbReference type="Pfam" id="PF04672">
    <property type="entry name" value="Methyltransf_19"/>
    <property type="match status" value="1"/>
</dbReference>
<dbReference type="Gene3D" id="3.40.50.150">
    <property type="entry name" value="Vaccinia Virus protein VP39"/>
    <property type="match status" value="1"/>
</dbReference>
<keyword evidence="2" id="KW-0489">Methyltransferase</keyword>
<dbReference type="GO" id="GO:0032259">
    <property type="term" value="P:methylation"/>
    <property type="evidence" value="ECO:0007669"/>
    <property type="project" value="UniProtKB-KW"/>
</dbReference>
<dbReference type="SUPFAM" id="SSF53335">
    <property type="entry name" value="S-adenosyl-L-methionine-dependent methyltransferases"/>
    <property type="match status" value="1"/>
</dbReference>
<evidence type="ECO:0000313" key="2">
    <source>
        <dbReference type="EMBL" id="MBO2455246.1"/>
    </source>
</evidence>
<dbReference type="InterPro" id="IPR029063">
    <property type="entry name" value="SAM-dependent_MTases_sf"/>
</dbReference>
<accession>A0A939PLZ2</accession>
<gene>
    <name evidence="2" type="ORF">J4573_49730</name>
</gene>
<feature type="region of interest" description="Disordered" evidence="1">
    <location>
        <begin position="1"/>
        <end position="21"/>
    </location>
</feature>
<dbReference type="PIRSF" id="PIRSF017393">
    <property type="entry name" value="MTase_SAV2177"/>
    <property type="match status" value="1"/>
</dbReference>
<dbReference type="GO" id="GO:0008168">
    <property type="term" value="F:methyltransferase activity"/>
    <property type="evidence" value="ECO:0007669"/>
    <property type="project" value="UniProtKB-KW"/>
</dbReference>
<keyword evidence="2" id="KW-0808">Transferase</keyword>
<organism evidence="2 3">
    <name type="scientific">Actinomadura barringtoniae</name>
    <dbReference type="NCBI Taxonomy" id="1427535"/>
    <lineage>
        <taxon>Bacteria</taxon>
        <taxon>Bacillati</taxon>
        <taxon>Actinomycetota</taxon>
        <taxon>Actinomycetes</taxon>
        <taxon>Streptosporangiales</taxon>
        <taxon>Thermomonosporaceae</taxon>
        <taxon>Actinomadura</taxon>
    </lineage>
</organism>
<dbReference type="AlphaFoldDB" id="A0A939PLZ2"/>
<dbReference type="InterPro" id="IPR006764">
    <property type="entry name" value="SAM_dep_MeTrfase_SAV2177_type"/>
</dbReference>
<evidence type="ECO:0000256" key="1">
    <source>
        <dbReference type="SAM" id="MobiDB-lite"/>
    </source>
</evidence>
<sequence length="272" mass="29176">MTTMTDIPHLPTSARRGATPRITSARPAVARFYDAMLGGKDNYAVERALAGAAIEHVPQLPRIFRDNRVFAAQAARRMAERGITQFLDLGCGLPNAENIRSAVRAGAPEATVAYVDQDPAVIAHGHVFLADGALTAMVRADLRDPRAVLRESAAKGVLDPARPVGILLTAVLHHITCADDPAGVVREYLELVPRGSMIAISHFHAPRPGEPYADLAHELEDLLVERLGSGWFRSHAAISGFFDGLELQEGGVRPLGHDAASVLMLRGIARSP</sequence>
<proteinExistence type="predicted"/>
<protein>
    <submittedName>
        <fullName evidence="2">SAM-dependent methyltransferase</fullName>
    </submittedName>
</protein>